<dbReference type="CDD" id="cd17320">
    <property type="entry name" value="MFS_MdfA_MDR_like"/>
    <property type="match status" value="1"/>
</dbReference>
<evidence type="ECO:0000313" key="11">
    <source>
        <dbReference type="Proteomes" id="UP000049983"/>
    </source>
</evidence>
<evidence type="ECO:0000256" key="4">
    <source>
        <dbReference type="ARBA" id="ARBA00022475"/>
    </source>
</evidence>
<feature type="domain" description="Major facilitator superfamily (MFS) profile" evidence="9">
    <location>
        <begin position="16"/>
        <end position="404"/>
    </location>
</feature>
<evidence type="ECO:0000313" key="10">
    <source>
        <dbReference type="EMBL" id="CTQ75982.1"/>
    </source>
</evidence>
<keyword evidence="4" id="KW-1003">Cell membrane</keyword>
<dbReference type="PRINTS" id="PR01036">
    <property type="entry name" value="TCRTETB"/>
</dbReference>
<dbReference type="RefSeq" id="WP_055118293.1">
    <property type="nucleotide sequence ID" value="NZ_CXWA01000011.1"/>
</dbReference>
<gene>
    <name evidence="10" type="primary">ydhC_2</name>
    <name evidence="10" type="ORF">LA5096_04606</name>
</gene>
<keyword evidence="3 8" id="KW-0813">Transport</keyword>
<keyword evidence="5 8" id="KW-0812">Transmembrane</keyword>
<feature type="transmembrane region" description="Helical" evidence="8">
    <location>
        <begin position="217"/>
        <end position="235"/>
    </location>
</feature>
<dbReference type="InterPro" id="IPR020846">
    <property type="entry name" value="MFS_dom"/>
</dbReference>
<feature type="transmembrane region" description="Helical" evidence="8">
    <location>
        <begin position="52"/>
        <end position="70"/>
    </location>
</feature>
<keyword evidence="6 8" id="KW-1133">Transmembrane helix</keyword>
<feature type="transmembrane region" description="Helical" evidence="8">
    <location>
        <begin position="140"/>
        <end position="162"/>
    </location>
</feature>
<dbReference type="EMBL" id="CXWC01000012">
    <property type="protein sequence ID" value="CTQ75982.1"/>
    <property type="molecule type" value="Genomic_DNA"/>
</dbReference>
<protein>
    <recommendedName>
        <fullName evidence="8">Bcr/CflA family efflux transporter</fullName>
    </recommendedName>
</protein>
<keyword evidence="8" id="KW-0997">Cell inner membrane</keyword>
<proteinExistence type="inferred from homology"/>
<evidence type="ECO:0000256" key="3">
    <source>
        <dbReference type="ARBA" id="ARBA00022448"/>
    </source>
</evidence>
<feature type="transmembrane region" description="Helical" evidence="8">
    <location>
        <begin position="82"/>
        <end position="101"/>
    </location>
</feature>
<feature type="transmembrane region" description="Helical" evidence="8">
    <location>
        <begin position="317"/>
        <end position="336"/>
    </location>
</feature>
<dbReference type="GO" id="GO:1990961">
    <property type="term" value="P:xenobiotic detoxification by transmembrane export across the plasma membrane"/>
    <property type="evidence" value="ECO:0007669"/>
    <property type="project" value="InterPro"/>
</dbReference>
<keyword evidence="7 8" id="KW-0472">Membrane</keyword>
<dbReference type="Gene3D" id="1.20.1720.10">
    <property type="entry name" value="Multidrug resistance protein D"/>
    <property type="match status" value="1"/>
</dbReference>
<dbReference type="GO" id="GO:0042910">
    <property type="term" value="F:xenobiotic transmembrane transporter activity"/>
    <property type="evidence" value="ECO:0007669"/>
    <property type="project" value="InterPro"/>
</dbReference>
<feature type="transmembrane region" description="Helical" evidence="8">
    <location>
        <begin position="255"/>
        <end position="272"/>
    </location>
</feature>
<dbReference type="GO" id="GO:0005886">
    <property type="term" value="C:plasma membrane"/>
    <property type="evidence" value="ECO:0007669"/>
    <property type="project" value="UniProtKB-SubCell"/>
</dbReference>
<comment type="subcellular location">
    <subcellularLocation>
        <location evidence="8">Cell inner membrane</location>
        <topology evidence="8">Multi-pass membrane protein</topology>
    </subcellularLocation>
    <subcellularLocation>
        <location evidence="1">Cell membrane</location>
        <topology evidence="1">Multi-pass membrane protein</topology>
    </subcellularLocation>
</comment>
<evidence type="ECO:0000256" key="7">
    <source>
        <dbReference type="ARBA" id="ARBA00023136"/>
    </source>
</evidence>
<evidence type="ECO:0000256" key="8">
    <source>
        <dbReference type="RuleBase" id="RU365088"/>
    </source>
</evidence>
<dbReference type="PANTHER" id="PTHR23502">
    <property type="entry name" value="MAJOR FACILITATOR SUPERFAMILY"/>
    <property type="match status" value="1"/>
</dbReference>
<dbReference type="AlphaFoldDB" id="A0A0M7ANI1"/>
<reference evidence="11" key="1">
    <citation type="submission" date="2015-07" db="EMBL/GenBank/DDBJ databases">
        <authorList>
            <person name="Rodrigo-Torres Lidia"/>
            <person name="Arahal R.David."/>
        </authorList>
    </citation>
    <scope>NUCLEOTIDE SEQUENCE [LARGE SCALE GENOMIC DNA]</scope>
    <source>
        <strain evidence="11">CECT 5096</strain>
    </source>
</reference>
<dbReference type="InterPro" id="IPR011701">
    <property type="entry name" value="MFS"/>
</dbReference>
<feature type="transmembrane region" description="Helical" evidence="8">
    <location>
        <begin position="168"/>
        <end position="190"/>
    </location>
</feature>
<evidence type="ECO:0000256" key="6">
    <source>
        <dbReference type="ARBA" id="ARBA00022989"/>
    </source>
</evidence>
<sequence length="412" mass="43251">MDSRQAEQKSVEGRPSLGMLIAISTMSPLAMQIYLPSLAGMMVVFSASSGEIQLSMSAFFIAVAVSLLFWGPLSDQFGRRPVIIIGMFLFVVGSILCLIASTIEALIAARVLQAAGGCTGLVLGRAIVRDLYGPRQSASMIGYVTMGMAVIPTIAPAIGGILDQFYGWQGGFFLLLIIGIVVLVASVLYLPETNKTRTTIGPGQVLRSYRLLMKEPLYWSYALTAAFSALTYFAYLGGAPFIAAQLLSLSAAEMGFYFMFVALGYIVGNYISGRFAERIGLYPMILAGTLIAALSVALIAGFAACGIVTAASLFLPMFVLGLGNGVCLPSAISGAVSVRPELAGAASGLVASMQVGMGAIAGSLVAWLFADSFLAGSPWSMIWVMAMGIVMSLLAALSIKRAATMRELIPAE</sequence>
<dbReference type="Pfam" id="PF07690">
    <property type="entry name" value="MFS_1"/>
    <property type="match status" value="1"/>
</dbReference>
<dbReference type="InterPro" id="IPR004812">
    <property type="entry name" value="Efflux_drug-R_Bcr/CmlA"/>
</dbReference>
<dbReference type="NCBIfam" id="TIGR00710">
    <property type="entry name" value="efflux_Bcr_CflA"/>
    <property type="match status" value="1"/>
</dbReference>
<dbReference type="InterPro" id="IPR036259">
    <property type="entry name" value="MFS_trans_sf"/>
</dbReference>
<accession>A0A0M7ANI1</accession>
<keyword evidence="11" id="KW-1185">Reference proteome</keyword>
<comment type="similarity">
    <text evidence="2 8">Belongs to the major facilitator superfamily. Bcr/CmlA family.</text>
</comment>
<dbReference type="PANTHER" id="PTHR23502:SF132">
    <property type="entry name" value="POLYAMINE TRANSPORTER 2-RELATED"/>
    <property type="match status" value="1"/>
</dbReference>
<dbReference type="GeneID" id="97671891"/>
<organism evidence="10 11">
    <name type="scientific">Roseibium album</name>
    <dbReference type="NCBI Taxonomy" id="311410"/>
    <lineage>
        <taxon>Bacteria</taxon>
        <taxon>Pseudomonadati</taxon>
        <taxon>Pseudomonadota</taxon>
        <taxon>Alphaproteobacteria</taxon>
        <taxon>Hyphomicrobiales</taxon>
        <taxon>Stappiaceae</taxon>
        <taxon>Roseibium</taxon>
    </lineage>
</organism>
<evidence type="ECO:0000256" key="5">
    <source>
        <dbReference type="ARBA" id="ARBA00022692"/>
    </source>
</evidence>
<name>A0A0M7ANI1_9HYPH</name>
<feature type="transmembrane region" description="Helical" evidence="8">
    <location>
        <begin position="20"/>
        <end position="46"/>
    </location>
</feature>
<dbReference type="Proteomes" id="UP000049983">
    <property type="component" value="Unassembled WGS sequence"/>
</dbReference>
<evidence type="ECO:0000259" key="9">
    <source>
        <dbReference type="PROSITE" id="PS50850"/>
    </source>
</evidence>
<dbReference type="PROSITE" id="PS50850">
    <property type="entry name" value="MFS"/>
    <property type="match status" value="1"/>
</dbReference>
<dbReference type="STRING" id="311410.LA5095_04097"/>
<evidence type="ECO:0000256" key="1">
    <source>
        <dbReference type="ARBA" id="ARBA00004651"/>
    </source>
</evidence>
<feature type="transmembrane region" description="Helical" evidence="8">
    <location>
        <begin position="107"/>
        <end position="128"/>
    </location>
</feature>
<feature type="transmembrane region" description="Helical" evidence="8">
    <location>
        <begin position="348"/>
        <end position="369"/>
    </location>
</feature>
<evidence type="ECO:0000256" key="2">
    <source>
        <dbReference type="ARBA" id="ARBA00006236"/>
    </source>
</evidence>
<feature type="transmembrane region" description="Helical" evidence="8">
    <location>
        <begin position="284"/>
        <end position="311"/>
    </location>
</feature>
<dbReference type="SUPFAM" id="SSF103473">
    <property type="entry name" value="MFS general substrate transporter"/>
    <property type="match status" value="1"/>
</dbReference>
<feature type="transmembrane region" description="Helical" evidence="8">
    <location>
        <begin position="381"/>
        <end position="399"/>
    </location>
</feature>